<comment type="pathway">
    <text evidence="1 9">Cell wall biogenesis; peptidoglycan biosynthesis.</text>
</comment>
<evidence type="ECO:0000313" key="13">
    <source>
        <dbReference type="Proteomes" id="UP000272528"/>
    </source>
</evidence>
<keyword evidence="3" id="KW-0328">Glycosyltransferase</keyword>
<feature type="region of interest" description="Disordered" evidence="10">
    <location>
        <begin position="299"/>
        <end position="348"/>
    </location>
</feature>
<feature type="active site" description="Proton donor/acceptor" evidence="9">
    <location>
        <position position="418"/>
    </location>
</feature>
<dbReference type="GO" id="GO:0071555">
    <property type="term" value="P:cell wall organization"/>
    <property type="evidence" value="ECO:0007669"/>
    <property type="project" value="UniProtKB-UniRule"/>
</dbReference>
<keyword evidence="5" id="KW-0378">Hydrolase</keyword>
<dbReference type="CDD" id="cd16913">
    <property type="entry name" value="YkuD_like"/>
    <property type="match status" value="1"/>
</dbReference>
<dbReference type="GO" id="GO:0008360">
    <property type="term" value="P:regulation of cell shape"/>
    <property type="evidence" value="ECO:0007669"/>
    <property type="project" value="UniProtKB-UniRule"/>
</dbReference>
<dbReference type="InterPro" id="IPR005490">
    <property type="entry name" value="LD_TPept_cat_dom"/>
</dbReference>
<organism evidence="12 13">
    <name type="scientific">Paenibacillus albus</name>
    <dbReference type="NCBI Taxonomy" id="2495582"/>
    <lineage>
        <taxon>Bacteria</taxon>
        <taxon>Bacillati</taxon>
        <taxon>Bacillota</taxon>
        <taxon>Bacilli</taxon>
        <taxon>Bacillales</taxon>
        <taxon>Paenibacillaceae</taxon>
        <taxon>Paenibacillus</taxon>
    </lineage>
</organism>
<keyword evidence="8 9" id="KW-0961">Cell wall biogenesis/degradation</keyword>
<feature type="active site" description="Nucleophile" evidence="9">
    <location>
        <position position="434"/>
    </location>
</feature>
<keyword evidence="4" id="KW-0808">Transferase</keyword>
<reference evidence="13" key="1">
    <citation type="submission" date="2018-12" db="EMBL/GenBank/DDBJ databases">
        <title>Genome sequence of Peanibacillus sp.</title>
        <authorList>
            <person name="Subramani G."/>
            <person name="Srinivasan S."/>
            <person name="Kim M.K."/>
        </authorList>
    </citation>
    <scope>NUCLEOTIDE SEQUENCE [LARGE SCALE GENOMIC DNA]</scope>
    <source>
        <strain evidence="13">18JY67-1</strain>
    </source>
</reference>
<evidence type="ECO:0000256" key="9">
    <source>
        <dbReference type="PROSITE-ProRule" id="PRU01373"/>
    </source>
</evidence>
<dbReference type="GO" id="GO:0018104">
    <property type="term" value="P:peptidoglycan-protein cross-linking"/>
    <property type="evidence" value="ECO:0007669"/>
    <property type="project" value="TreeGrafter"/>
</dbReference>
<dbReference type="InterPro" id="IPR050979">
    <property type="entry name" value="LD-transpeptidase"/>
</dbReference>
<dbReference type="PANTHER" id="PTHR30582:SF24">
    <property type="entry name" value="L,D-TRANSPEPTIDASE ERFK_SRFK-RELATED"/>
    <property type="match status" value="1"/>
</dbReference>
<evidence type="ECO:0000313" key="12">
    <source>
        <dbReference type="EMBL" id="AZN42219.1"/>
    </source>
</evidence>
<dbReference type="Gene3D" id="2.40.440.10">
    <property type="entry name" value="L,D-transpeptidase catalytic domain-like"/>
    <property type="match status" value="1"/>
</dbReference>
<evidence type="ECO:0000256" key="7">
    <source>
        <dbReference type="ARBA" id="ARBA00022984"/>
    </source>
</evidence>
<sequence length="492" mass="53537">MQLQEDTMSYLKRYVQNHPKNRMAWYLLGKQYLLEGKEGKANYCFLQSGSVYDAYERKEHPLANRPKELIAKWNRKQKFMMLTARTSAATLLLSGLMLVLPVSGEKEEADAPTEMAASTSPKGNSQNQQQHEQAQASEPQSSQPGLNVAIVRPAGDNTIGKALSALLKGAGIKQQIGIAAMLQQAGKWRKWTGETRVLAMAKRQGEAAPVAVQLLDGAACDCQPSDSTAAYKLYANWSALQEQQWTLRSAIVQYRSINKAWPASMGALTRPYPDNVLAGTSTTMKQLFPKLLKEMKAGASADAAGSDRDDKPASGTEAASDSESDAPAKGTKNEETSQPADTKLPKEPLSIVVDKETHQLAVISGDVIVRSYTVGLGGEKTPGGSFYISEKVRHPNGRDDSEFGSRGMTLSKTLYAIHGTDDPDSIGKDESHGCVRMDQKDLEELYDLVPLGTKVTIKSGVLPAGAPQASERFRLKPVQDETNTAVVYKWLS</sequence>
<protein>
    <submittedName>
        <fullName evidence="12">L,D-transpeptidase</fullName>
    </submittedName>
</protein>
<accession>A0A3Q8X865</accession>
<evidence type="ECO:0000256" key="10">
    <source>
        <dbReference type="SAM" id="MobiDB-lite"/>
    </source>
</evidence>
<keyword evidence="6 9" id="KW-0133">Cell shape</keyword>
<dbReference type="GO" id="GO:0016757">
    <property type="term" value="F:glycosyltransferase activity"/>
    <property type="evidence" value="ECO:0007669"/>
    <property type="project" value="UniProtKB-KW"/>
</dbReference>
<keyword evidence="13" id="KW-1185">Reference proteome</keyword>
<dbReference type="KEGG" id="palb:EJC50_22950"/>
<evidence type="ECO:0000256" key="1">
    <source>
        <dbReference type="ARBA" id="ARBA00004752"/>
    </source>
</evidence>
<comment type="similarity">
    <text evidence="2">Belongs to the YkuD family.</text>
</comment>
<proteinExistence type="inferred from homology"/>
<dbReference type="PANTHER" id="PTHR30582">
    <property type="entry name" value="L,D-TRANSPEPTIDASE"/>
    <property type="match status" value="1"/>
</dbReference>
<evidence type="ECO:0000256" key="4">
    <source>
        <dbReference type="ARBA" id="ARBA00022679"/>
    </source>
</evidence>
<dbReference type="AlphaFoldDB" id="A0A3Q8X865"/>
<dbReference type="OrthoDB" id="9787225at2"/>
<feature type="region of interest" description="Disordered" evidence="10">
    <location>
        <begin position="107"/>
        <end position="144"/>
    </location>
</feature>
<dbReference type="RefSeq" id="WP_126017916.1">
    <property type="nucleotide sequence ID" value="NZ_CP034437.1"/>
</dbReference>
<evidence type="ECO:0000256" key="8">
    <source>
        <dbReference type="ARBA" id="ARBA00023316"/>
    </source>
</evidence>
<dbReference type="EMBL" id="CP034437">
    <property type="protein sequence ID" value="AZN42219.1"/>
    <property type="molecule type" value="Genomic_DNA"/>
</dbReference>
<gene>
    <name evidence="12" type="ORF">EJC50_22950</name>
</gene>
<evidence type="ECO:0000259" key="11">
    <source>
        <dbReference type="PROSITE" id="PS52029"/>
    </source>
</evidence>
<dbReference type="Pfam" id="PF03734">
    <property type="entry name" value="YkuD"/>
    <property type="match status" value="1"/>
</dbReference>
<name>A0A3Q8X865_9BACL</name>
<dbReference type="UniPathway" id="UPA00219"/>
<keyword evidence="7 9" id="KW-0573">Peptidoglycan synthesis</keyword>
<feature type="domain" description="L,D-TPase catalytic" evidence="11">
    <location>
        <begin position="349"/>
        <end position="458"/>
    </location>
</feature>
<dbReference type="InterPro" id="IPR038063">
    <property type="entry name" value="Transpep_catalytic_dom"/>
</dbReference>
<dbReference type="GO" id="GO:0071972">
    <property type="term" value="F:peptidoglycan L,D-transpeptidase activity"/>
    <property type="evidence" value="ECO:0007669"/>
    <property type="project" value="TreeGrafter"/>
</dbReference>
<evidence type="ECO:0000256" key="6">
    <source>
        <dbReference type="ARBA" id="ARBA00022960"/>
    </source>
</evidence>
<evidence type="ECO:0000256" key="2">
    <source>
        <dbReference type="ARBA" id="ARBA00005992"/>
    </source>
</evidence>
<dbReference type="Proteomes" id="UP000272528">
    <property type="component" value="Chromosome"/>
</dbReference>
<dbReference type="SUPFAM" id="SSF141523">
    <property type="entry name" value="L,D-transpeptidase catalytic domain-like"/>
    <property type="match status" value="1"/>
</dbReference>
<dbReference type="PROSITE" id="PS52029">
    <property type="entry name" value="LD_TPASE"/>
    <property type="match status" value="1"/>
</dbReference>
<evidence type="ECO:0000256" key="3">
    <source>
        <dbReference type="ARBA" id="ARBA00022676"/>
    </source>
</evidence>
<dbReference type="GO" id="GO:0005576">
    <property type="term" value="C:extracellular region"/>
    <property type="evidence" value="ECO:0007669"/>
    <property type="project" value="TreeGrafter"/>
</dbReference>
<evidence type="ECO:0000256" key="5">
    <source>
        <dbReference type="ARBA" id="ARBA00022801"/>
    </source>
</evidence>
<feature type="compositionally biased region" description="Low complexity" evidence="10">
    <location>
        <begin position="124"/>
        <end position="144"/>
    </location>
</feature>